<organism evidence="2 3">
    <name type="scientific">Chitinophaga pollutisoli</name>
    <dbReference type="NCBI Taxonomy" id="3133966"/>
    <lineage>
        <taxon>Bacteria</taxon>
        <taxon>Pseudomonadati</taxon>
        <taxon>Bacteroidota</taxon>
        <taxon>Chitinophagia</taxon>
        <taxon>Chitinophagales</taxon>
        <taxon>Chitinophagaceae</taxon>
        <taxon>Chitinophaga</taxon>
    </lineage>
</organism>
<protein>
    <submittedName>
        <fullName evidence="2">Type I restriction enzyme HsdR N-terminal domain-containing protein</fullName>
    </submittedName>
</protein>
<dbReference type="Proteomes" id="UP001485459">
    <property type="component" value="Chromosome"/>
</dbReference>
<proteinExistence type="predicted"/>
<evidence type="ECO:0000313" key="3">
    <source>
        <dbReference type="Proteomes" id="UP001485459"/>
    </source>
</evidence>
<accession>A0ABZ2YJE9</accession>
<feature type="domain" description="Type I restriction enzyme R protein N-terminal" evidence="1">
    <location>
        <begin position="35"/>
        <end position="144"/>
    </location>
</feature>
<dbReference type="RefSeq" id="WP_341834821.1">
    <property type="nucleotide sequence ID" value="NZ_CP149822.1"/>
</dbReference>
<gene>
    <name evidence="2" type="ORF">WJU16_17900</name>
</gene>
<sequence>MISIRFPQPDFKITATNGREMIYDPYRKKYVTLTPEEWVRQNFLNYLVKSREYPGALLSIEKELHLGELRKRCDIVVYSREATPWMIVECKEMGVPLKQPVLEQIVRYHMALPVPWLVITNGVNTWCCRLDNSAASWVFEHDLPDYPPVAPPAPAED</sequence>
<dbReference type="Pfam" id="PF13588">
    <property type="entry name" value="HSDR_N_2"/>
    <property type="match status" value="1"/>
</dbReference>
<evidence type="ECO:0000259" key="1">
    <source>
        <dbReference type="Pfam" id="PF13588"/>
    </source>
</evidence>
<evidence type="ECO:0000313" key="2">
    <source>
        <dbReference type="EMBL" id="WZN39855.1"/>
    </source>
</evidence>
<name>A0ABZ2YJE9_9BACT</name>
<reference evidence="3" key="1">
    <citation type="submission" date="2024-03" db="EMBL/GenBank/DDBJ databases">
        <title>Chitinophaga horti sp. nov., isolated from garden soil.</title>
        <authorList>
            <person name="Lee D.S."/>
            <person name="Han D.M."/>
            <person name="Baek J.H."/>
            <person name="Choi D.G."/>
            <person name="Jeon J.H."/>
            <person name="Jeon C.O."/>
        </authorList>
    </citation>
    <scope>NUCLEOTIDE SEQUENCE [LARGE SCALE GENOMIC DNA]</scope>
    <source>
        <strain evidence="3">GPA1</strain>
    </source>
</reference>
<keyword evidence="3" id="KW-1185">Reference proteome</keyword>
<dbReference type="EMBL" id="CP149822">
    <property type="protein sequence ID" value="WZN39855.1"/>
    <property type="molecule type" value="Genomic_DNA"/>
</dbReference>
<dbReference type="InterPro" id="IPR029464">
    <property type="entry name" value="HSDR_N"/>
</dbReference>